<accession>A0A6G6XJK0</accession>
<dbReference type="Proteomes" id="UP000503093">
    <property type="component" value="Segment"/>
</dbReference>
<keyword evidence="2" id="KW-1185">Reference proteome</keyword>
<organism evidence="1 2">
    <name type="scientific">Gordonia phage Skog</name>
    <dbReference type="NCBI Taxonomy" id="2704033"/>
    <lineage>
        <taxon>Viruses</taxon>
        <taxon>Duplodnaviria</taxon>
        <taxon>Heunggongvirae</taxon>
        <taxon>Uroviricota</taxon>
        <taxon>Caudoviricetes</taxon>
        <taxon>Skogvirus</taxon>
        <taxon>Skogvirus Skog</taxon>
    </lineage>
</organism>
<dbReference type="RefSeq" id="YP_010059292.1">
    <property type="nucleotide sequence ID" value="NC_054725.1"/>
</dbReference>
<sequence>MITASAIRELPLCPKCLYRADRKAYRWEQEERDRPDGPIEWVAPDIAKNLRCHSAEQAKGVTARTKALPLAPPVPVYDDASNLPLIPDLRTAR</sequence>
<dbReference type="EMBL" id="MN908687">
    <property type="protein sequence ID" value="QIG58194.1"/>
    <property type="molecule type" value="Genomic_DNA"/>
</dbReference>
<gene>
    <name evidence="1" type="primary">42</name>
    <name evidence="1" type="ORF">SEA_SKOG_42</name>
</gene>
<proteinExistence type="predicted"/>
<reference evidence="1 2" key="1">
    <citation type="submission" date="2020-01" db="EMBL/GenBank/DDBJ databases">
        <authorList>
            <person name="Alvaro L.E."/>
            <person name="Baker K.N."/>
            <person name="Baxter I.S."/>
            <person name="Brown M.R."/>
            <person name="Driscoll K.D."/>
            <person name="Elrubaie J.M."/>
            <person name="Feith S.L."/>
            <person name="Indihar D.F."/>
            <person name="Knoch V.T."/>
            <person name="Koirtyohann K.M."/>
            <person name="Kratz M.A."/>
            <person name="Lear A.H."/>
            <person name="Lindblom K.E."/>
            <person name="Marcus E.R."/>
            <person name="Murphy M.E."/>
            <person name="Sensor R."/>
            <person name="Sherman S.J."/>
            <person name="Swift V.R."/>
            <person name="White K.E."/>
            <person name="Wills S.J."/>
            <person name="Gatt S.M."/>
            <person name="Lohbauer S.A."/>
            <person name="Power T.R."/>
            <person name="Rosales K.A."/>
            <person name="Sisson B.M."/>
            <person name="Isern S."/>
            <person name="Michael S.F."/>
            <person name="Sunnen C.N."/>
            <person name="Garlena R.A."/>
            <person name="Russell D.A."/>
            <person name="Pope W.H."/>
            <person name="Jacobs-Sera D."/>
            <person name="Hatfull G.F."/>
        </authorList>
    </citation>
    <scope>NUCLEOTIDE SEQUENCE [LARGE SCALE GENOMIC DNA]</scope>
</reference>
<dbReference type="KEGG" id="vg:64766524"/>
<evidence type="ECO:0000313" key="1">
    <source>
        <dbReference type="EMBL" id="QIG58194.1"/>
    </source>
</evidence>
<dbReference type="GeneID" id="64766524"/>
<name>A0A6G6XJK0_9CAUD</name>
<evidence type="ECO:0000313" key="2">
    <source>
        <dbReference type="Proteomes" id="UP000503093"/>
    </source>
</evidence>
<protein>
    <submittedName>
        <fullName evidence="1">Uncharacterized protein</fullName>
    </submittedName>
</protein>